<name>A0A6J3L4I5_9HYME</name>
<evidence type="ECO:0000259" key="1">
    <source>
        <dbReference type="SMART" id="SM00343"/>
    </source>
</evidence>
<dbReference type="RefSeq" id="XP_033360172.1">
    <property type="nucleotide sequence ID" value="XM_033504281.1"/>
</dbReference>
<evidence type="ECO:0000313" key="3">
    <source>
        <dbReference type="RefSeq" id="XP_033360172.1"/>
    </source>
</evidence>
<keyword evidence="2" id="KW-1185">Reference proteome</keyword>
<dbReference type="KEGG" id="bvk:117239025"/>
<dbReference type="Proteomes" id="UP000504631">
    <property type="component" value="Unplaced"/>
</dbReference>
<dbReference type="SMART" id="SM00343">
    <property type="entry name" value="ZnF_C2HC"/>
    <property type="match status" value="2"/>
</dbReference>
<organism evidence="2 3">
    <name type="scientific">Bombus vosnesenskii</name>
    <dbReference type="NCBI Taxonomy" id="207650"/>
    <lineage>
        <taxon>Eukaryota</taxon>
        <taxon>Metazoa</taxon>
        <taxon>Ecdysozoa</taxon>
        <taxon>Arthropoda</taxon>
        <taxon>Hexapoda</taxon>
        <taxon>Insecta</taxon>
        <taxon>Pterygota</taxon>
        <taxon>Neoptera</taxon>
        <taxon>Endopterygota</taxon>
        <taxon>Hymenoptera</taxon>
        <taxon>Apocrita</taxon>
        <taxon>Aculeata</taxon>
        <taxon>Apoidea</taxon>
        <taxon>Anthophila</taxon>
        <taxon>Apidae</taxon>
        <taxon>Bombus</taxon>
        <taxon>Pyrobombus</taxon>
    </lineage>
</organism>
<protein>
    <submittedName>
        <fullName evidence="3">Uncharacterized protein LOC117239025</fullName>
    </submittedName>
</protein>
<dbReference type="InterPro" id="IPR001878">
    <property type="entry name" value="Znf_CCHC"/>
</dbReference>
<reference evidence="3" key="1">
    <citation type="submission" date="2025-08" db="UniProtKB">
        <authorList>
            <consortium name="RefSeq"/>
        </authorList>
    </citation>
    <scope>IDENTIFICATION</scope>
    <source>
        <tissue evidence="3">Muscle</tissue>
    </source>
</reference>
<dbReference type="GO" id="GO:0003676">
    <property type="term" value="F:nucleic acid binding"/>
    <property type="evidence" value="ECO:0007669"/>
    <property type="project" value="InterPro"/>
</dbReference>
<feature type="domain" description="CCHC-type" evidence="1">
    <location>
        <begin position="279"/>
        <end position="295"/>
    </location>
</feature>
<dbReference type="InterPro" id="IPR036875">
    <property type="entry name" value="Znf_CCHC_sf"/>
</dbReference>
<gene>
    <name evidence="3" type="primary">LOC117239025</name>
</gene>
<dbReference type="AlphaFoldDB" id="A0A6J3L4I5"/>
<dbReference type="GO" id="GO:0008270">
    <property type="term" value="F:zinc ion binding"/>
    <property type="evidence" value="ECO:0007669"/>
    <property type="project" value="InterPro"/>
</dbReference>
<feature type="domain" description="CCHC-type" evidence="1">
    <location>
        <begin position="256"/>
        <end position="272"/>
    </location>
</feature>
<accession>A0A6J3L4I5</accession>
<evidence type="ECO:0000313" key="2">
    <source>
        <dbReference type="Proteomes" id="UP000504631"/>
    </source>
</evidence>
<dbReference type="GeneID" id="117239025"/>
<sequence length="334" mass="37658">MSSESRNKRNTVSPLKIKEKEINKRIGKSDTSYVEVCGSKRRSAMDTGHVESCESGDEWMVQMSRKEKRRIKERIGYDKELLTPTENRGPKMLRARRRPEAILIKVGEGKEWLQVYKDLMVAKDVLKESSGIRRTRAGNILIEMRAGSEVKVAANKINELIGDKVRATPLQDKVSVEIKEVDLLVSKEELVEFLKKELKIKEIEKLEVKTMRRAPWGTQSAIIVLPKAYIDKGDDNIKIRTGLTIATVRVLPNVTKCFGCHMFGHTANKCKAVSPGKEVCRKCGGRDHTTVGCPNLLCCAIYSKETGIRFGHVTGSLACPSYRKMLQQGRQGRR</sequence>
<proteinExistence type="predicted"/>
<dbReference type="Gene3D" id="4.10.60.10">
    <property type="entry name" value="Zinc finger, CCHC-type"/>
    <property type="match status" value="1"/>
</dbReference>
<dbReference type="SUPFAM" id="SSF57756">
    <property type="entry name" value="Retrovirus zinc finger-like domains"/>
    <property type="match status" value="1"/>
</dbReference>